<keyword evidence="3" id="KW-1185">Reference proteome</keyword>
<dbReference type="Proteomes" id="UP001152484">
    <property type="component" value="Unassembled WGS sequence"/>
</dbReference>
<accession>A0A9P1EL79</accession>
<feature type="coiled-coil region" evidence="1">
    <location>
        <begin position="180"/>
        <end position="228"/>
    </location>
</feature>
<reference evidence="2" key="1">
    <citation type="submission" date="2022-07" db="EMBL/GenBank/DDBJ databases">
        <authorList>
            <person name="Macas J."/>
            <person name="Novak P."/>
            <person name="Neumann P."/>
        </authorList>
    </citation>
    <scope>NUCLEOTIDE SEQUENCE</scope>
</reference>
<sequence length="328" mass="36144">MQRAPEGCLSVSLVNPISALPSTAAGNPSSPVIIYIFCSAASSSTSTRKPLNPLDPARLSLKWKKMTPPLSPVVKARPAEAFPLPKPSEPVIINIRAMPPVELNAEFFGGFHGLDKVLQTRKEISPLLLPSTGNAFSDVALADMLSASSEFLFQGMQVSLAAEERIRDLEGSLVVSKQSEEAAEKKLSELNQMKLKLDEKILAQEEVVNRLNDEIKVLNAKLEVQAARIKSLEDYGRKKRQEVIDTTEFYAWQTKKDIMKSFLAGESDKWDLQADIDTWEMYFEGSDPPVGDDGFDLGTCNTEADSGPSTKYDLVIVCFSYMWTSSVC</sequence>
<protein>
    <submittedName>
        <fullName evidence="2">Uncharacterized protein</fullName>
    </submittedName>
</protein>
<name>A0A9P1EL79_CUSEU</name>
<evidence type="ECO:0000313" key="3">
    <source>
        <dbReference type="Proteomes" id="UP001152484"/>
    </source>
</evidence>
<keyword evidence="1" id="KW-0175">Coiled coil</keyword>
<proteinExistence type="predicted"/>
<dbReference type="EMBL" id="CAMAPE010000065">
    <property type="protein sequence ID" value="CAH9114433.1"/>
    <property type="molecule type" value="Genomic_DNA"/>
</dbReference>
<evidence type="ECO:0000313" key="2">
    <source>
        <dbReference type="EMBL" id="CAH9114433.1"/>
    </source>
</evidence>
<dbReference type="OrthoDB" id="1324443at2759"/>
<organism evidence="2 3">
    <name type="scientific">Cuscuta europaea</name>
    <name type="common">European dodder</name>
    <dbReference type="NCBI Taxonomy" id="41803"/>
    <lineage>
        <taxon>Eukaryota</taxon>
        <taxon>Viridiplantae</taxon>
        <taxon>Streptophyta</taxon>
        <taxon>Embryophyta</taxon>
        <taxon>Tracheophyta</taxon>
        <taxon>Spermatophyta</taxon>
        <taxon>Magnoliopsida</taxon>
        <taxon>eudicotyledons</taxon>
        <taxon>Gunneridae</taxon>
        <taxon>Pentapetalae</taxon>
        <taxon>asterids</taxon>
        <taxon>lamiids</taxon>
        <taxon>Solanales</taxon>
        <taxon>Convolvulaceae</taxon>
        <taxon>Cuscuteae</taxon>
        <taxon>Cuscuta</taxon>
        <taxon>Cuscuta subgen. Cuscuta</taxon>
    </lineage>
</organism>
<dbReference type="AlphaFoldDB" id="A0A9P1EL79"/>
<evidence type="ECO:0000256" key="1">
    <source>
        <dbReference type="SAM" id="Coils"/>
    </source>
</evidence>
<gene>
    <name evidence="2" type="ORF">CEURO_LOCUS20366</name>
</gene>
<comment type="caution">
    <text evidence="2">The sequence shown here is derived from an EMBL/GenBank/DDBJ whole genome shotgun (WGS) entry which is preliminary data.</text>
</comment>